<feature type="transmembrane region" description="Helical" evidence="1">
    <location>
        <begin position="49"/>
        <end position="70"/>
    </location>
</feature>
<name>A0A4P9VM87_9GAMM</name>
<sequence>MSGLLIFLGIIVLLLTFWEVKEEKTDMSGLFDYINPLDYLDISRDKNPLIFWSIILIQFSFGVGLIIYGLGGL</sequence>
<evidence type="ECO:0000313" key="2">
    <source>
        <dbReference type="EMBL" id="RDH43494.1"/>
    </source>
</evidence>
<organism evidence="2 3">
    <name type="scientific">Zooshikella ganghwensis</name>
    <dbReference type="NCBI Taxonomy" id="202772"/>
    <lineage>
        <taxon>Bacteria</taxon>
        <taxon>Pseudomonadati</taxon>
        <taxon>Pseudomonadota</taxon>
        <taxon>Gammaproteobacteria</taxon>
        <taxon>Oceanospirillales</taxon>
        <taxon>Zooshikellaceae</taxon>
        <taxon>Zooshikella</taxon>
    </lineage>
</organism>
<keyword evidence="1" id="KW-0472">Membrane</keyword>
<keyword evidence="1" id="KW-1133">Transmembrane helix</keyword>
<evidence type="ECO:0000256" key="1">
    <source>
        <dbReference type="SAM" id="Phobius"/>
    </source>
</evidence>
<dbReference type="EMBL" id="NDXW01000001">
    <property type="protein sequence ID" value="RDH43494.1"/>
    <property type="molecule type" value="Genomic_DNA"/>
</dbReference>
<keyword evidence="1" id="KW-0812">Transmembrane</keyword>
<dbReference type="AlphaFoldDB" id="A0A4P9VM87"/>
<dbReference type="RefSeq" id="WP_094786817.1">
    <property type="nucleotide sequence ID" value="NZ_NDXW01000001.1"/>
</dbReference>
<proteinExistence type="predicted"/>
<reference evidence="2 3" key="1">
    <citation type="submission" date="2017-04" db="EMBL/GenBank/DDBJ databases">
        <title>Draft genome sequence of Zooshikella ganghwensis VG4 isolated from Red Sea sediments.</title>
        <authorList>
            <person name="Rehman Z."/>
            <person name="Alam I."/>
            <person name="Kamau A."/>
            <person name="Bajic V."/>
            <person name="Leiknes T."/>
        </authorList>
    </citation>
    <scope>NUCLEOTIDE SEQUENCE [LARGE SCALE GENOMIC DNA]</scope>
    <source>
        <strain evidence="2 3">VG4</strain>
    </source>
</reference>
<dbReference type="Proteomes" id="UP000257039">
    <property type="component" value="Unassembled WGS sequence"/>
</dbReference>
<accession>A0A4P9VM87</accession>
<evidence type="ECO:0000313" key="3">
    <source>
        <dbReference type="Proteomes" id="UP000257039"/>
    </source>
</evidence>
<protein>
    <submittedName>
        <fullName evidence="2">Uncharacterized protein</fullName>
    </submittedName>
</protein>
<keyword evidence="3" id="KW-1185">Reference proteome</keyword>
<comment type="caution">
    <text evidence="2">The sequence shown here is derived from an EMBL/GenBank/DDBJ whole genome shotgun (WGS) entry which is preliminary data.</text>
</comment>
<gene>
    <name evidence="2" type="ORF">B9G39_08600</name>
</gene>